<proteinExistence type="inferred from homology"/>
<dbReference type="GO" id="GO:0015020">
    <property type="term" value="F:glucuronosyltransferase activity"/>
    <property type="evidence" value="ECO:0007669"/>
    <property type="project" value="UniProtKB-EC"/>
</dbReference>
<keyword evidence="8" id="KW-0472">Membrane</keyword>
<dbReference type="Pfam" id="PF00201">
    <property type="entry name" value="UDPGT"/>
    <property type="match status" value="1"/>
</dbReference>
<dbReference type="InterPro" id="IPR002213">
    <property type="entry name" value="UDP_glucos_trans"/>
</dbReference>
<dbReference type="Gene3D" id="3.40.50.2000">
    <property type="entry name" value="Glycogen Phosphorylase B"/>
    <property type="match status" value="1"/>
</dbReference>
<dbReference type="PANTHER" id="PTHR48043:SF145">
    <property type="entry name" value="FI06409P-RELATED"/>
    <property type="match status" value="1"/>
</dbReference>
<evidence type="ECO:0000256" key="6">
    <source>
        <dbReference type="ARBA" id="ARBA00047475"/>
    </source>
</evidence>
<evidence type="ECO:0000256" key="4">
    <source>
        <dbReference type="ARBA" id="ARBA00022679"/>
    </source>
</evidence>
<evidence type="ECO:0000256" key="1">
    <source>
        <dbReference type="ARBA" id="ARBA00009995"/>
    </source>
</evidence>
<organism evidence="10 11">
    <name type="scientific">Trichostrongylus colubriformis</name>
    <name type="common">Black scour worm</name>
    <dbReference type="NCBI Taxonomy" id="6319"/>
    <lineage>
        <taxon>Eukaryota</taxon>
        <taxon>Metazoa</taxon>
        <taxon>Ecdysozoa</taxon>
        <taxon>Nematoda</taxon>
        <taxon>Chromadorea</taxon>
        <taxon>Rhabditida</taxon>
        <taxon>Rhabditina</taxon>
        <taxon>Rhabditomorpha</taxon>
        <taxon>Strongyloidea</taxon>
        <taxon>Trichostrongylidae</taxon>
        <taxon>Trichostrongylus</taxon>
    </lineage>
</organism>
<evidence type="ECO:0000256" key="7">
    <source>
        <dbReference type="SAM" id="MobiDB-lite"/>
    </source>
</evidence>
<keyword evidence="4" id="KW-0808">Transferase</keyword>
<reference evidence="10 11" key="1">
    <citation type="submission" date="2019-10" db="EMBL/GenBank/DDBJ databases">
        <title>Assembly and Annotation for the nematode Trichostrongylus colubriformis.</title>
        <authorList>
            <person name="Martin J."/>
        </authorList>
    </citation>
    <scope>NUCLEOTIDE SEQUENCE [LARGE SCALE GENOMIC DNA]</scope>
    <source>
        <strain evidence="10">G859</strain>
        <tissue evidence="10">Whole worm</tissue>
    </source>
</reference>
<protein>
    <recommendedName>
        <fullName evidence="2">glucuronosyltransferase</fullName>
        <ecNumber evidence="2">2.4.1.17</ecNumber>
    </recommendedName>
</protein>
<dbReference type="SUPFAM" id="SSF53756">
    <property type="entry name" value="UDP-Glycosyltransferase/glycogen phosphorylase"/>
    <property type="match status" value="1"/>
</dbReference>
<dbReference type="AlphaFoldDB" id="A0AAN8FJ32"/>
<gene>
    <name evidence="10" type="ORF">GCK32_002147</name>
</gene>
<name>A0AAN8FJ32_TRICO</name>
<keyword evidence="8" id="KW-1133">Transmembrane helix</keyword>
<evidence type="ECO:0000256" key="9">
    <source>
        <dbReference type="SAM" id="SignalP"/>
    </source>
</evidence>
<dbReference type="Proteomes" id="UP001331761">
    <property type="component" value="Unassembled WGS sequence"/>
</dbReference>
<feature type="chain" id="PRO_5043045724" description="glucuronosyltransferase" evidence="9">
    <location>
        <begin position="20"/>
        <end position="457"/>
    </location>
</feature>
<keyword evidence="3" id="KW-0328">Glycosyltransferase</keyword>
<dbReference type="PANTHER" id="PTHR48043">
    <property type="entry name" value="EG:EG0003.4 PROTEIN-RELATED"/>
    <property type="match status" value="1"/>
</dbReference>
<evidence type="ECO:0000313" key="10">
    <source>
        <dbReference type="EMBL" id="KAK5977795.1"/>
    </source>
</evidence>
<dbReference type="EMBL" id="WIXE01010161">
    <property type="protein sequence ID" value="KAK5977795.1"/>
    <property type="molecule type" value="Genomic_DNA"/>
</dbReference>
<evidence type="ECO:0000256" key="8">
    <source>
        <dbReference type="SAM" id="Phobius"/>
    </source>
</evidence>
<keyword evidence="8" id="KW-0812">Transmembrane</keyword>
<sequence>MFTSTTVFLLALTASVCWGQVTISEKRPNDKSTTSRQAVVIRASKVTVNRPKLPPVVSGKKPPNPLKVLIIGTVEDAAAIGLLWKTADVLADAGYEVTLLSSKAASLTSPPSGRYNFKEIDYGAKGEALVNAWHQYSVLERIRAVRRLTKDMLTFCKKVFDRMDVIDWIRNEKFDIAITCGATCFQPLLRMAGVQKSIIITTSEPAPWIVRTMGIPETGNPTVKRLSYFRRAKAVLSSHIEERLLQYGLTAPLNGLGEPDPRVTAVITDGRTHTLFDILAGGRPVICLPSNFEQQGNCDRLHERGIAIVKECNSLRSYDVKEMIKQCATTEIRESSATAREMLKSKLVSRNEKLVRTVEYAAKHGVIPRSRSSVSNEGLLEFYHLDIFIPVLLLLIAFMALIAWLICITVDNFCKRRSQPNGEVNGVKASDSLEHNREEKYEPDPTIPDISMGESQQ</sequence>
<comment type="similarity">
    <text evidence="1">Belongs to the UDP-glycosyltransferase family.</text>
</comment>
<evidence type="ECO:0000256" key="2">
    <source>
        <dbReference type="ARBA" id="ARBA00012544"/>
    </source>
</evidence>
<feature type="region of interest" description="Disordered" evidence="7">
    <location>
        <begin position="421"/>
        <end position="457"/>
    </location>
</feature>
<feature type="compositionally biased region" description="Basic and acidic residues" evidence="7">
    <location>
        <begin position="431"/>
        <end position="443"/>
    </location>
</feature>
<keyword evidence="11" id="KW-1185">Reference proteome</keyword>
<feature type="signal peptide" evidence="9">
    <location>
        <begin position="1"/>
        <end position="19"/>
    </location>
</feature>
<feature type="transmembrane region" description="Helical" evidence="8">
    <location>
        <begin position="387"/>
        <end position="410"/>
    </location>
</feature>
<evidence type="ECO:0000313" key="11">
    <source>
        <dbReference type="Proteomes" id="UP001331761"/>
    </source>
</evidence>
<dbReference type="InterPro" id="IPR050271">
    <property type="entry name" value="UDP-glycosyltransferase"/>
</dbReference>
<evidence type="ECO:0000256" key="3">
    <source>
        <dbReference type="ARBA" id="ARBA00022676"/>
    </source>
</evidence>
<dbReference type="EC" id="2.4.1.17" evidence="2"/>
<comment type="caution">
    <text evidence="10">The sequence shown here is derived from an EMBL/GenBank/DDBJ whole genome shotgun (WGS) entry which is preliminary data.</text>
</comment>
<evidence type="ECO:0000256" key="5">
    <source>
        <dbReference type="ARBA" id="ARBA00022729"/>
    </source>
</evidence>
<comment type="catalytic activity">
    <reaction evidence="6">
        <text>glucuronate acceptor + UDP-alpha-D-glucuronate = acceptor beta-D-glucuronoside + UDP + H(+)</text>
        <dbReference type="Rhea" id="RHEA:21032"/>
        <dbReference type="ChEBI" id="CHEBI:15378"/>
        <dbReference type="ChEBI" id="CHEBI:58052"/>
        <dbReference type="ChEBI" id="CHEBI:58223"/>
        <dbReference type="ChEBI" id="CHEBI:132367"/>
        <dbReference type="ChEBI" id="CHEBI:132368"/>
        <dbReference type="EC" id="2.4.1.17"/>
    </reaction>
</comment>
<accession>A0AAN8FJ32</accession>
<keyword evidence="5 9" id="KW-0732">Signal</keyword>